<dbReference type="GO" id="GO:0006935">
    <property type="term" value="P:chemotaxis"/>
    <property type="evidence" value="ECO:0007669"/>
    <property type="project" value="InterPro"/>
</dbReference>
<evidence type="ECO:0000256" key="3">
    <source>
        <dbReference type="PROSITE-ProRule" id="PRU00284"/>
    </source>
</evidence>
<dbReference type="AlphaFoldDB" id="A0A286GPY2"/>
<dbReference type="PRINTS" id="PR00260">
    <property type="entry name" value="CHEMTRNSDUCR"/>
</dbReference>
<dbReference type="PROSITE" id="PS50111">
    <property type="entry name" value="CHEMOTAXIS_TRANSDUC_2"/>
    <property type="match status" value="1"/>
</dbReference>
<protein>
    <submittedName>
        <fullName evidence="5">Methyl-accepting chemotaxis sensory transducer</fullName>
    </submittedName>
</protein>
<dbReference type="SMART" id="SM00283">
    <property type="entry name" value="MA"/>
    <property type="match status" value="1"/>
</dbReference>
<dbReference type="GO" id="GO:0004888">
    <property type="term" value="F:transmembrane signaling receptor activity"/>
    <property type="evidence" value="ECO:0007669"/>
    <property type="project" value="InterPro"/>
</dbReference>
<organism evidence="5 6">
    <name type="scientific">Caenispirillum bisanense</name>
    <dbReference type="NCBI Taxonomy" id="414052"/>
    <lineage>
        <taxon>Bacteria</taxon>
        <taxon>Pseudomonadati</taxon>
        <taxon>Pseudomonadota</taxon>
        <taxon>Alphaproteobacteria</taxon>
        <taxon>Rhodospirillales</taxon>
        <taxon>Novispirillaceae</taxon>
        <taxon>Caenispirillum</taxon>
    </lineage>
</organism>
<proteinExistence type="inferred from homology"/>
<dbReference type="Gene3D" id="1.20.120.30">
    <property type="entry name" value="Aspartate receptor, ligand-binding domain"/>
    <property type="match status" value="1"/>
</dbReference>
<name>A0A286GPY2_9PROT</name>
<reference evidence="5 6" key="1">
    <citation type="submission" date="2017-09" db="EMBL/GenBank/DDBJ databases">
        <authorList>
            <person name="Ehlers B."/>
            <person name="Leendertz F.H."/>
        </authorList>
    </citation>
    <scope>NUCLEOTIDE SEQUENCE [LARGE SCALE GENOMIC DNA]</scope>
    <source>
        <strain evidence="5 6">USBA 140</strain>
    </source>
</reference>
<dbReference type="GO" id="GO:0016020">
    <property type="term" value="C:membrane"/>
    <property type="evidence" value="ECO:0007669"/>
    <property type="project" value="InterPro"/>
</dbReference>
<dbReference type="PANTHER" id="PTHR32089">
    <property type="entry name" value="METHYL-ACCEPTING CHEMOTAXIS PROTEIN MCPB"/>
    <property type="match status" value="1"/>
</dbReference>
<dbReference type="SUPFAM" id="SSF58104">
    <property type="entry name" value="Methyl-accepting chemotaxis protein (MCP) signaling domain"/>
    <property type="match status" value="1"/>
</dbReference>
<evidence type="ECO:0000256" key="1">
    <source>
        <dbReference type="ARBA" id="ARBA00023224"/>
    </source>
</evidence>
<evidence type="ECO:0000313" key="5">
    <source>
        <dbReference type="EMBL" id="SOD97578.1"/>
    </source>
</evidence>
<keyword evidence="6" id="KW-1185">Reference proteome</keyword>
<gene>
    <name evidence="5" type="ORF">SAMN05421508_10712</name>
</gene>
<dbReference type="GO" id="GO:0007165">
    <property type="term" value="P:signal transduction"/>
    <property type="evidence" value="ECO:0007669"/>
    <property type="project" value="UniProtKB-KW"/>
</dbReference>
<keyword evidence="1 3" id="KW-0807">Transducer</keyword>
<sequence length="441" mass="46029">MNMISQPVASSSVEEILDLLIAGRYLSVPEGTDAVTAKLKHLADTLHGRAVNEVKRVVAISITCAEAVTATAEMTRDVRDVDGRAQAIAAAAEEMVASVGEIARSTDAVAEDAAQAHSAAAAAAQTSARAVESMAAIAAAVQDAAGKAEGLAAASDRIGEITLQIEAIAKQTNLLALNATIEAARAGEAGKGFAVVAGEVKNLATQTARATEDIRNRIGALRQDMAAIVAAMQSGADAVARGREIISHTGDGIGDVLRRIDSVSDRMGEVAGILGQQNEASREVADGIAGIARTATSNVGGINRVLDIMDGLDGEIGGAVADLQKLEIKDFTAYVAKSDHVVWKRRLAQMVVGRAKLDPKELADHHTCRLGKWYDAQTDGQVTGTDAFRRLVTPHAEVHRHGIRAAELYRAGDLDGALAEIAKVEPASREVLRLLDGVLAR</sequence>
<feature type="domain" description="Methyl-accepting transducer" evidence="4">
    <location>
        <begin position="63"/>
        <end position="292"/>
    </location>
</feature>
<dbReference type="Gene3D" id="1.10.287.950">
    <property type="entry name" value="Methyl-accepting chemotaxis protein"/>
    <property type="match status" value="1"/>
</dbReference>
<evidence type="ECO:0000313" key="6">
    <source>
        <dbReference type="Proteomes" id="UP000219621"/>
    </source>
</evidence>
<dbReference type="RefSeq" id="WP_097280132.1">
    <property type="nucleotide sequence ID" value="NZ_OCNJ01000007.1"/>
</dbReference>
<accession>A0A286GPY2</accession>
<dbReference type="InterPro" id="IPR025991">
    <property type="entry name" value="Chemoreceptor_zinc-bind_dom"/>
</dbReference>
<dbReference type="OrthoDB" id="266313at2"/>
<comment type="similarity">
    <text evidence="2">Belongs to the methyl-accepting chemotaxis (MCP) protein family.</text>
</comment>
<dbReference type="Pfam" id="PF13682">
    <property type="entry name" value="CZB"/>
    <property type="match status" value="1"/>
</dbReference>
<evidence type="ECO:0000256" key="2">
    <source>
        <dbReference type="ARBA" id="ARBA00029447"/>
    </source>
</evidence>
<dbReference type="InterPro" id="IPR004089">
    <property type="entry name" value="MCPsignal_dom"/>
</dbReference>
<dbReference type="Proteomes" id="UP000219621">
    <property type="component" value="Unassembled WGS sequence"/>
</dbReference>
<dbReference type="Pfam" id="PF00015">
    <property type="entry name" value="MCPsignal"/>
    <property type="match status" value="1"/>
</dbReference>
<dbReference type="InterPro" id="IPR004090">
    <property type="entry name" value="Chemotax_Me-accpt_rcpt"/>
</dbReference>
<dbReference type="PANTHER" id="PTHR32089:SF112">
    <property type="entry name" value="LYSOZYME-LIKE PROTEIN-RELATED"/>
    <property type="match status" value="1"/>
</dbReference>
<dbReference type="EMBL" id="OCNJ01000007">
    <property type="protein sequence ID" value="SOD97578.1"/>
    <property type="molecule type" value="Genomic_DNA"/>
</dbReference>
<evidence type="ECO:0000259" key="4">
    <source>
        <dbReference type="PROSITE" id="PS50111"/>
    </source>
</evidence>